<reference evidence="1 2" key="1">
    <citation type="journal article" date="2014" name="Int. J. Syst. Evol. Microbiol.">
        <title>Nitrososphaera viennensis gen. nov., sp. nov., an aerobic and mesophilic, ammonia-oxidizing archaeon from soil and a member of the archaeal phylum Thaumarchaeota.</title>
        <authorList>
            <person name="Stieglmeier M."/>
            <person name="Klingl A."/>
            <person name="Alves R.J."/>
            <person name="Rittmann S.K."/>
            <person name="Melcher M."/>
            <person name="Leisch N."/>
            <person name="Schleper C."/>
        </authorList>
    </citation>
    <scope>NUCLEOTIDE SEQUENCE [LARGE SCALE GENOMIC DNA]</scope>
    <source>
        <strain evidence="1">EN76</strain>
    </source>
</reference>
<dbReference type="KEGG" id="nvn:NVIE_003190"/>
<accession>A0A060HGP6</accession>
<gene>
    <name evidence="1" type="ORF">NVIE_003190</name>
</gene>
<evidence type="ECO:0000313" key="1">
    <source>
        <dbReference type="EMBL" id="AIC14510.1"/>
    </source>
</evidence>
<protein>
    <submittedName>
        <fullName evidence="1">Uncharacterized protein</fullName>
    </submittedName>
</protein>
<dbReference type="HOGENOM" id="CLU_184938_0_0_2"/>
<organism evidence="1 2">
    <name type="scientific">Nitrososphaera viennensis EN76</name>
    <dbReference type="NCBI Taxonomy" id="926571"/>
    <lineage>
        <taxon>Archaea</taxon>
        <taxon>Nitrososphaerota</taxon>
        <taxon>Nitrososphaeria</taxon>
        <taxon>Nitrososphaerales</taxon>
        <taxon>Nitrososphaeraceae</taxon>
        <taxon>Nitrososphaera</taxon>
    </lineage>
</organism>
<proteinExistence type="predicted"/>
<dbReference type="EMBL" id="CP007536">
    <property type="protein sequence ID" value="AIC14510.1"/>
    <property type="molecule type" value="Genomic_DNA"/>
</dbReference>
<dbReference type="STRING" id="926571.NVIE_003190"/>
<keyword evidence="2" id="KW-1185">Reference proteome</keyword>
<evidence type="ECO:0000313" key="2">
    <source>
        <dbReference type="Proteomes" id="UP000027093"/>
    </source>
</evidence>
<dbReference type="Proteomes" id="UP000027093">
    <property type="component" value="Chromosome"/>
</dbReference>
<sequence>MPLRSLGMSDALPEGVKHLVPIVPVEKAPKITDQAKEELKSVGMMDEKGKLKIKGVSPKMLKRMKQEQVPCPVLKQDIAFVQCYVCRNFHSRISGQVYCKGEPL</sequence>
<name>A0A060HGP6_9ARCH</name>
<dbReference type="AlphaFoldDB" id="A0A060HGP6"/>